<comment type="similarity">
    <text evidence="2">Belongs to the YkuD family.</text>
</comment>
<evidence type="ECO:0000256" key="7">
    <source>
        <dbReference type="PROSITE-ProRule" id="PRU01373"/>
    </source>
</evidence>
<dbReference type="Pfam" id="PF03734">
    <property type="entry name" value="YkuD"/>
    <property type="match status" value="1"/>
</dbReference>
<dbReference type="PROSITE" id="PS51257">
    <property type="entry name" value="PROKAR_LIPOPROTEIN"/>
    <property type="match status" value="1"/>
</dbReference>
<dbReference type="RefSeq" id="WP_352887403.1">
    <property type="nucleotide sequence ID" value="NZ_JBEPIJ010000003.1"/>
</dbReference>
<evidence type="ECO:0000256" key="6">
    <source>
        <dbReference type="ARBA" id="ARBA00023316"/>
    </source>
</evidence>
<evidence type="ECO:0000313" key="11">
    <source>
        <dbReference type="Proteomes" id="UP001465331"/>
    </source>
</evidence>
<dbReference type="PANTHER" id="PTHR36699:SF1">
    <property type="entry name" value="L,D-TRANSPEPTIDASE YAFK-RELATED"/>
    <property type="match status" value="1"/>
</dbReference>
<organism evidence="10 11">
    <name type="scientific">Sinimarinibacterium thermocellulolyticum</name>
    <dbReference type="NCBI Taxonomy" id="3170016"/>
    <lineage>
        <taxon>Bacteria</taxon>
        <taxon>Pseudomonadati</taxon>
        <taxon>Pseudomonadota</taxon>
        <taxon>Gammaproteobacteria</taxon>
        <taxon>Nevskiales</taxon>
        <taxon>Nevskiaceae</taxon>
        <taxon>Sinimarinibacterium</taxon>
    </lineage>
</organism>
<evidence type="ECO:0000256" key="2">
    <source>
        <dbReference type="ARBA" id="ARBA00005992"/>
    </source>
</evidence>
<keyword evidence="6 7" id="KW-0961">Cell wall biogenesis/degradation</keyword>
<evidence type="ECO:0000256" key="8">
    <source>
        <dbReference type="SAM" id="SignalP"/>
    </source>
</evidence>
<dbReference type="InterPro" id="IPR038063">
    <property type="entry name" value="Transpep_catalytic_dom"/>
</dbReference>
<dbReference type="SUPFAM" id="SSF141523">
    <property type="entry name" value="L,D-transpeptidase catalytic domain-like"/>
    <property type="match status" value="1"/>
</dbReference>
<accession>A0ABV2A7G2</accession>
<evidence type="ECO:0000259" key="9">
    <source>
        <dbReference type="PROSITE" id="PS52029"/>
    </source>
</evidence>
<dbReference type="EMBL" id="JBEPIJ010000003">
    <property type="protein sequence ID" value="MES0873044.1"/>
    <property type="molecule type" value="Genomic_DNA"/>
</dbReference>
<feature type="signal peptide" evidence="8">
    <location>
        <begin position="1"/>
        <end position="22"/>
    </location>
</feature>
<evidence type="ECO:0000256" key="1">
    <source>
        <dbReference type="ARBA" id="ARBA00004752"/>
    </source>
</evidence>
<feature type="active site" description="Proton donor/acceptor" evidence="7">
    <location>
        <position position="223"/>
    </location>
</feature>
<gene>
    <name evidence="10" type="ORF">ABSH63_03330</name>
</gene>
<evidence type="ECO:0000313" key="10">
    <source>
        <dbReference type="EMBL" id="MES0873044.1"/>
    </source>
</evidence>
<name>A0ABV2A7G2_9GAMM</name>
<feature type="domain" description="L,D-TPase catalytic" evidence="9">
    <location>
        <begin position="130"/>
        <end position="265"/>
    </location>
</feature>
<reference evidence="10 11" key="1">
    <citation type="submission" date="2024-06" db="EMBL/GenBank/DDBJ databases">
        <authorList>
            <person name="Li Z."/>
            <person name="Jiang Y."/>
        </authorList>
    </citation>
    <scope>NUCLEOTIDE SEQUENCE [LARGE SCALE GENOMIC DNA]</scope>
    <source>
        <strain evidence="10 11">HSW-8</strain>
    </source>
</reference>
<protein>
    <submittedName>
        <fullName evidence="10">L,D-transpeptidase family protein</fullName>
    </submittedName>
</protein>
<dbReference type="Gene3D" id="2.40.440.10">
    <property type="entry name" value="L,D-transpeptidase catalytic domain-like"/>
    <property type="match status" value="1"/>
</dbReference>
<feature type="active site" description="Nucleophile" evidence="7">
    <location>
        <position position="240"/>
    </location>
</feature>
<evidence type="ECO:0000256" key="5">
    <source>
        <dbReference type="ARBA" id="ARBA00022984"/>
    </source>
</evidence>
<dbReference type="InterPro" id="IPR032710">
    <property type="entry name" value="NTF2-like_dom_sf"/>
</dbReference>
<evidence type="ECO:0000256" key="3">
    <source>
        <dbReference type="ARBA" id="ARBA00022679"/>
    </source>
</evidence>
<dbReference type="CDD" id="cd16913">
    <property type="entry name" value="YkuD_like"/>
    <property type="match status" value="1"/>
</dbReference>
<dbReference type="Gene3D" id="3.10.450.50">
    <property type="match status" value="1"/>
</dbReference>
<dbReference type="PANTHER" id="PTHR36699">
    <property type="entry name" value="LD-TRANSPEPTIDASE"/>
    <property type="match status" value="1"/>
</dbReference>
<dbReference type="SUPFAM" id="SSF54427">
    <property type="entry name" value="NTF2-like"/>
    <property type="match status" value="1"/>
</dbReference>
<dbReference type="InterPro" id="IPR005490">
    <property type="entry name" value="LD_TPept_cat_dom"/>
</dbReference>
<sequence>MTAGKLSALLCAALGCWVGVVAALDPGPEKQFNEAVELLRAGRSSEALSTLESLTRREPNFRLAQLIYGELLAALSGAKGGSLMSTGMSTDARLRDLAEEARVRLAGEKAVPAPGLVPNAVLQLGNGFEHAIVVDLQRARLYLLENQSGALKLLRHHYAAIGRNGSGKQVTGDLRTPVGLYHITHWIDDAELPELYGAGALPLDYPNAWDRHLRRTGSGIWLHGVPRDTYSRPPRSSEGCVTMANADLETLRSHVRFGATPVILSDELEWVPADSVVPLRDAFLRRIEDWRAKWSARDTEAYLAYYADDFSTDGMGRAAFAAHKRRVNGAKKFIDIRLSDISLFRYPGAEHNVLLAEFTMEYSSDNYAVTTRKQQFWRRENNGDWKIIREVNR</sequence>
<keyword evidence="4 7" id="KW-0133">Cell shape</keyword>
<dbReference type="InterPro" id="IPR056203">
    <property type="entry name" value="Cds6_C"/>
</dbReference>
<comment type="caution">
    <text evidence="10">The sequence shown here is derived from an EMBL/GenBank/DDBJ whole genome shotgun (WGS) entry which is preliminary data.</text>
</comment>
<keyword evidence="8" id="KW-0732">Signal</keyword>
<keyword evidence="3" id="KW-0808">Transferase</keyword>
<keyword evidence="5 7" id="KW-0573">Peptidoglycan synthesis</keyword>
<dbReference type="Pfam" id="PF24125">
    <property type="entry name" value="Cds6_C"/>
    <property type="match status" value="1"/>
</dbReference>
<proteinExistence type="inferred from homology"/>
<dbReference type="PROSITE" id="PS52029">
    <property type="entry name" value="LD_TPASE"/>
    <property type="match status" value="1"/>
</dbReference>
<keyword evidence="11" id="KW-1185">Reference proteome</keyword>
<dbReference type="Proteomes" id="UP001465331">
    <property type="component" value="Unassembled WGS sequence"/>
</dbReference>
<feature type="chain" id="PRO_5047340071" evidence="8">
    <location>
        <begin position="23"/>
        <end position="393"/>
    </location>
</feature>
<evidence type="ECO:0000256" key="4">
    <source>
        <dbReference type="ARBA" id="ARBA00022960"/>
    </source>
</evidence>
<comment type="pathway">
    <text evidence="1 7">Cell wall biogenesis; peptidoglycan biosynthesis.</text>
</comment>